<feature type="active site" evidence="9">
    <location>
        <position position="312"/>
    </location>
</feature>
<dbReference type="GO" id="GO:0050440">
    <property type="term" value="F:2-methylcitrate synthase activity"/>
    <property type="evidence" value="ECO:0007669"/>
    <property type="project" value="UniProtKB-EC"/>
</dbReference>
<dbReference type="EMBL" id="MKEK01000001">
    <property type="protein sequence ID" value="OEY69573.1"/>
    <property type="molecule type" value="Genomic_DNA"/>
</dbReference>
<dbReference type="GO" id="GO:0006099">
    <property type="term" value="P:tricarboxylic acid cycle"/>
    <property type="evidence" value="ECO:0007669"/>
    <property type="project" value="UniProtKB-UniPathway"/>
</dbReference>
<comment type="catalytic activity">
    <reaction evidence="7">
        <text>oxaloacetate + acetyl-CoA + H2O = citrate + CoA + H(+)</text>
        <dbReference type="Rhea" id="RHEA:16845"/>
        <dbReference type="ChEBI" id="CHEBI:15377"/>
        <dbReference type="ChEBI" id="CHEBI:15378"/>
        <dbReference type="ChEBI" id="CHEBI:16452"/>
        <dbReference type="ChEBI" id="CHEBI:16947"/>
        <dbReference type="ChEBI" id="CHEBI:57287"/>
        <dbReference type="ChEBI" id="CHEBI:57288"/>
        <dbReference type="EC" id="2.3.3.16"/>
    </reaction>
</comment>
<keyword evidence="5 8" id="KW-0808">Transferase</keyword>
<keyword evidence="11" id="KW-1185">Reference proteome</keyword>
<evidence type="ECO:0000256" key="8">
    <source>
        <dbReference type="PIRNR" id="PIRNR001369"/>
    </source>
</evidence>
<organism evidence="10 11">
    <name type="scientific">Rheinheimera salexigens</name>
    <dbReference type="NCBI Taxonomy" id="1628148"/>
    <lineage>
        <taxon>Bacteria</taxon>
        <taxon>Pseudomonadati</taxon>
        <taxon>Pseudomonadota</taxon>
        <taxon>Gammaproteobacteria</taxon>
        <taxon>Chromatiales</taxon>
        <taxon>Chromatiaceae</taxon>
        <taxon>Rheinheimera</taxon>
    </lineage>
</organism>
<evidence type="ECO:0000256" key="9">
    <source>
        <dbReference type="PIRSR" id="PIRSR001369-1"/>
    </source>
</evidence>
<proteinExistence type="inferred from homology"/>
<dbReference type="UniPathway" id="UPA00223">
    <property type="reaction ID" value="UER00717"/>
</dbReference>
<name>A0A1E7Q677_9GAMM</name>
<dbReference type="GO" id="GO:0019679">
    <property type="term" value="P:propionate metabolic process, methylcitrate cycle"/>
    <property type="evidence" value="ECO:0007669"/>
    <property type="project" value="TreeGrafter"/>
</dbReference>
<reference evidence="11" key="1">
    <citation type="submission" date="2016-09" db="EMBL/GenBank/DDBJ databases">
        <authorList>
            <person name="Wan X."/>
            <person name="Hou S."/>
        </authorList>
    </citation>
    <scope>NUCLEOTIDE SEQUENCE [LARGE SCALE GENOMIC DNA]</scope>
    <source>
        <strain evidence="11">KH87</strain>
    </source>
</reference>
<gene>
    <name evidence="10" type="ORF">BI198_08380</name>
</gene>
<dbReference type="GO" id="GO:0036440">
    <property type="term" value="F:citrate synthase activity"/>
    <property type="evidence" value="ECO:0007669"/>
    <property type="project" value="UniProtKB-EC"/>
</dbReference>
<dbReference type="RefSeq" id="WP_070049143.1">
    <property type="nucleotide sequence ID" value="NZ_CBCSDO010000005.1"/>
</dbReference>
<dbReference type="InterPro" id="IPR002020">
    <property type="entry name" value="Citrate_synthase"/>
</dbReference>
<dbReference type="NCBIfam" id="NF009006">
    <property type="entry name" value="PRK12351.1"/>
    <property type="match status" value="1"/>
</dbReference>
<keyword evidence="4" id="KW-0816">Tricarboxylic acid cycle</keyword>
<dbReference type="PIRSF" id="PIRSF001369">
    <property type="entry name" value="Citrate_synth"/>
    <property type="match status" value="1"/>
</dbReference>
<dbReference type="InterPro" id="IPR011278">
    <property type="entry name" value="2-MeCitrate/Citrate_synth_II"/>
</dbReference>
<feature type="active site" evidence="9">
    <location>
        <position position="261"/>
    </location>
</feature>
<dbReference type="STRING" id="1628148.BI198_08380"/>
<evidence type="ECO:0000256" key="6">
    <source>
        <dbReference type="ARBA" id="ARBA00049052"/>
    </source>
</evidence>
<evidence type="ECO:0000256" key="4">
    <source>
        <dbReference type="ARBA" id="ARBA00022532"/>
    </source>
</evidence>
<dbReference type="GO" id="GO:0005975">
    <property type="term" value="P:carbohydrate metabolic process"/>
    <property type="evidence" value="ECO:0007669"/>
    <property type="project" value="TreeGrafter"/>
</dbReference>
<comment type="pathway">
    <text evidence="2">Organic acid metabolism; propanoate degradation.</text>
</comment>
<protein>
    <recommendedName>
        <fullName evidence="8">Citrate synthase</fullName>
    </recommendedName>
</protein>
<dbReference type="PANTHER" id="PTHR11739">
    <property type="entry name" value="CITRATE SYNTHASE"/>
    <property type="match status" value="1"/>
</dbReference>
<comment type="pathway">
    <text evidence="1">Carbohydrate metabolism; tricarboxylic acid cycle; isocitrate from oxaloacetate: step 1/2.</text>
</comment>
<dbReference type="InterPro" id="IPR016143">
    <property type="entry name" value="Citrate_synth-like_sm_a-sub"/>
</dbReference>
<dbReference type="GO" id="GO:0005737">
    <property type="term" value="C:cytoplasm"/>
    <property type="evidence" value="ECO:0007669"/>
    <property type="project" value="InterPro"/>
</dbReference>
<dbReference type="AlphaFoldDB" id="A0A1E7Q677"/>
<evidence type="ECO:0000313" key="10">
    <source>
        <dbReference type="EMBL" id="OEY69573.1"/>
    </source>
</evidence>
<comment type="similarity">
    <text evidence="3 8">Belongs to the citrate synthase family.</text>
</comment>
<accession>A0A1E7Q677</accession>
<dbReference type="Pfam" id="PF00285">
    <property type="entry name" value="Citrate_synt"/>
    <property type="match status" value="1"/>
</dbReference>
<dbReference type="FunFam" id="1.10.230.10:FF:000003">
    <property type="entry name" value="Citrate synthase"/>
    <property type="match status" value="1"/>
</dbReference>
<evidence type="ECO:0000256" key="3">
    <source>
        <dbReference type="ARBA" id="ARBA00010566"/>
    </source>
</evidence>
<dbReference type="InterPro" id="IPR016142">
    <property type="entry name" value="Citrate_synth-like_lrg_a-sub"/>
</dbReference>
<dbReference type="CDD" id="cd06108">
    <property type="entry name" value="Ec2MCS_like"/>
    <property type="match status" value="1"/>
</dbReference>
<dbReference type="InterPro" id="IPR036969">
    <property type="entry name" value="Citrate_synthase_sf"/>
</dbReference>
<comment type="catalytic activity">
    <reaction evidence="6">
        <text>propanoyl-CoA + oxaloacetate + H2O = (2S,3S)-2-methylcitrate + CoA + H(+)</text>
        <dbReference type="Rhea" id="RHEA:23780"/>
        <dbReference type="ChEBI" id="CHEBI:15377"/>
        <dbReference type="ChEBI" id="CHEBI:15378"/>
        <dbReference type="ChEBI" id="CHEBI:16452"/>
        <dbReference type="ChEBI" id="CHEBI:57287"/>
        <dbReference type="ChEBI" id="CHEBI:57392"/>
        <dbReference type="ChEBI" id="CHEBI:58853"/>
        <dbReference type="EC" id="2.3.3.5"/>
    </reaction>
</comment>
<dbReference type="OrthoDB" id="9800864at2"/>
<comment type="caution">
    <text evidence="10">The sequence shown here is derived from an EMBL/GenBank/DDBJ whole genome shotgun (WGS) entry which is preliminary data.</text>
</comment>
<dbReference type="SUPFAM" id="SSF48256">
    <property type="entry name" value="Citrate synthase"/>
    <property type="match status" value="1"/>
</dbReference>
<dbReference type="PRINTS" id="PR00143">
    <property type="entry name" value="CITRTSNTHASE"/>
</dbReference>
<evidence type="ECO:0000256" key="5">
    <source>
        <dbReference type="ARBA" id="ARBA00022679"/>
    </source>
</evidence>
<dbReference type="Gene3D" id="1.10.230.10">
    <property type="entry name" value="Cytochrome P450-Terp, domain 2"/>
    <property type="match status" value="1"/>
</dbReference>
<dbReference type="PANTHER" id="PTHR11739:SF25">
    <property type="entry name" value="CITRATE SYNTHASE-RELATED PROTEIN DDB_G0287281"/>
    <property type="match status" value="1"/>
</dbReference>
<evidence type="ECO:0000256" key="1">
    <source>
        <dbReference type="ARBA" id="ARBA00004751"/>
    </source>
</evidence>
<dbReference type="InterPro" id="IPR024176">
    <property type="entry name" value="Citrate_synthase_bac-typ"/>
</dbReference>
<evidence type="ECO:0000256" key="7">
    <source>
        <dbReference type="ARBA" id="ARBA00049288"/>
    </source>
</evidence>
<dbReference type="Proteomes" id="UP000242258">
    <property type="component" value="Unassembled WGS sequence"/>
</dbReference>
<dbReference type="Gene3D" id="1.10.580.10">
    <property type="entry name" value="Citrate Synthase, domain 1"/>
    <property type="match status" value="1"/>
</dbReference>
<dbReference type="NCBIfam" id="TIGR01800">
    <property type="entry name" value="cit_synth_II"/>
    <property type="match status" value="1"/>
</dbReference>
<sequence length="375" mass="41413">MSNAKKLTGAGLRGQVAGKTALSTVGKSGSGLTYRGYDVKDLAANCEFEEVAHLILKGELPTAAELTAYKKKLKSLRSLPTALAEVLERIPASAHPMDVMRTGCSMLGNLETEESFEQQQDASDRLLAIFPGLVNYWYNFSHHGKRISVDTAAESIAEQFLWTLHDKKPEALHVEVMQASLILYAEHEFNASTFTARVCASTLSDMHSCITGAIGSLRGPLHGGANEAAMELIENMTSPDDAEQKLLGMLERKEKIMGFGHAVYADSDPRNAVIKEWSEKLGKANGDTTLYDVSERCEAVMWREKKLFCNADFFHASAYNYMNIPTKLFTPIFVCSRLTGWAAHVMEQRADNRIIRPSADYVGVEPRSVMPIAQR</sequence>
<evidence type="ECO:0000256" key="2">
    <source>
        <dbReference type="ARBA" id="ARBA00005026"/>
    </source>
</evidence>
<evidence type="ECO:0000313" key="11">
    <source>
        <dbReference type="Proteomes" id="UP000242258"/>
    </source>
</evidence>